<gene>
    <name evidence="2" type="ORF">NA57DRAFT_76686</name>
</gene>
<feature type="compositionally biased region" description="Polar residues" evidence="1">
    <location>
        <begin position="82"/>
        <end position="92"/>
    </location>
</feature>
<feature type="compositionally biased region" description="Basic and acidic residues" evidence="1">
    <location>
        <begin position="93"/>
        <end position="104"/>
    </location>
</feature>
<dbReference type="Proteomes" id="UP000799772">
    <property type="component" value="Unassembled WGS sequence"/>
</dbReference>
<evidence type="ECO:0008006" key="4">
    <source>
        <dbReference type="Google" id="ProtNLM"/>
    </source>
</evidence>
<evidence type="ECO:0000256" key="1">
    <source>
        <dbReference type="SAM" id="MobiDB-lite"/>
    </source>
</evidence>
<feature type="compositionally biased region" description="Polar residues" evidence="1">
    <location>
        <begin position="329"/>
        <end position="343"/>
    </location>
</feature>
<feature type="region of interest" description="Disordered" evidence="1">
    <location>
        <begin position="726"/>
        <end position="746"/>
    </location>
</feature>
<comment type="caution">
    <text evidence="2">The sequence shown here is derived from an EMBL/GenBank/DDBJ whole genome shotgun (WGS) entry which is preliminary data.</text>
</comment>
<feature type="region of interest" description="Disordered" evidence="1">
    <location>
        <begin position="308"/>
        <end position="377"/>
    </location>
</feature>
<protein>
    <recommendedName>
        <fullName evidence="4">BTB domain-containing protein</fullName>
    </recommendedName>
</protein>
<sequence length="746" mass="80453">MSDSAPATRPRIVPAIPLNFSKPPSAKVLATPEGSSSSGLENRQENAVVNGASVKSVQTAPQHAPLTPESKSSTPAHGDHVQNGSTELSYGSQREESGQRKDHVLPATPISNGDSHSPTRDRRNSYTKDVAEGQSGSGPKERPPSSVSNGMPAFSPQRGTYRLPPPFYPSEKSSSPISKSHTSQVEQTSSDTPSNMHHPRPNAMSLVFGGMPDSSSSSPVPFTPSGASQYQIPPVYPSTFTGNVNAAPFYPSVAMPPFSEAQVDGGYTPMTATAPSFSPFVPSQPWLPPGASFHYAVPAAAMPIQFGQPLSPSLSQHSSAKAGHDRRASQQGSSEGLMWQQTDVLEASSRPGTGQESVRDSAWAEEQPHPTVTEPSLEGHILSQFGKYDYADCILEVYLTNEPDAPLRFPGHRLLMVRSPRLAAELATGSAMAEFDHHGFRVLRLWAPSRFATSSAIIEALSYLYGAPVEAKKTEASAEEARQSSEEAKERLTHALSCVAAGSILELPEYAQHALEDAFSLLCFHTVEQALSFALDKSQTADISGSSFVEAEVPTEGSDGRPNGGIHEESATSYEGQLLDKTLEFLIQNFPDDFSLDTAAAQLIHTPRLPPSLVSSRPSVSDPRFSRIKFGDINGEAPTEEKHVSGVISSILLSLPFSTLERLLGVWGRSAGLSPTKPSELMQAVIDERERRRLKALRASRSSKHAHSKRDSGVWENLYWEERVDDSKLSRTRKQDDNATDVAANK</sequence>
<feature type="region of interest" description="Disordered" evidence="1">
    <location>
        <begin position="1"/>
        <end position="202"/>
    </location>
</feature>
<feature type="compositionally biased region" description="Basic and acidic residues" evidence="1">
    <location>
        <begin position="117"/>
        <end position="131"/>
    </location>
</feature>
<dbReference type="AlphaFoldDB" id="A0A9P4M4M8"/>
<feature type="compositionally biased region" description="Polar residues" evidence="1">
    <location>
        <begin position="33"/>
        <end position="61"/>
    </location>
</feature>
<organism evidence="2 3">
    <name type="scientific">Rhizodiscina lignyota</name>
    <dbReference type="NCBI Taxonomy" id="1504668"/>
    <lineage>
        <taxon>Eukaryota</taxon>
        <taxon>Fungi</taxon>
        <taxon>Dikarya</taxon>
        <taxon>Ascomycota</taxon>
        <taxon>Pezizomycotina</taxon>
        <taxon>Dothideomycetes</taxon>
        <taxon>Pleosporomycetidae</taxon>
        <taxon>Aulographales</taxon>
        <taxon>Rhizodiscinaceae</taxon>
        <taxon>Rhizodiscina</taxon>
    </lineage>
</organism>
<feature type="compositionally biased region" description="Low complexity" evidence="1">
    <location>
        <begin position="308"/>
        <end position="319"/>
    </location>
</feature>
<accession>A0A9P4M4M8</accession>
<keyword evidence="3" id="KW-1185">Reference proteome</keyword>
<name>A0A9P4M4M8_9PEZI</name>
<reference evidence="2" key="1">
    <citation type="journal article" date="2020" name="Stud. Mycol.">
        <title>101 Dothideomycetes genomes: a test case for predicting lifestyles and emergence of pathogens.</title>
        <authorList>
            <person name="Haridas S."/>
            <person name="Albert R."/>
            <person name="Binder M."/>
            <person name="Bloem J."/>
            <person name="Labutti K."/>
            <person name="Salamov A."/>
            <person name="Andreopoulos B."/>
            <person name="Baker S."/>
            <person name="Barry K."/>
            <person name="Bills G."/>
            <person name="Bluhm B."/>
            <person name="Cannon C."/>
            <person name="Castanera R."/>
            <person name="Culley D."/>
            <person name="Daum C."/>
            <person name="Ezra D."/>
            <person name="Gonzalez J."/>
            <person name="Henrissat B."/>
            <person name="Kuo A."/>
            <person name="Liang C."/>
            <person name="Lipzen A."/>
            <person name="Lutzoni F."/>
            <person name="Magnuson J."/>
            <person name="Mondo S."/>
            <person name="Nolan M."/>
            <person name="Ohm R."/>
            <person name="Pangilinan J."/>
            <person name="Park H.-J."/>
            <person name="Ramirez L."/>
            <person name="Alfaro M."/>
            <person name="Sun H."/>
            <person name="Tritt A."/>
            <person name="Yoshinaga Y."/>
            <person name="Zwiers L.-H."/>
            <person name="Turgeon B."/>
            <person name="Goodwin S."/>
            <person name="Spatafora J."/>
            <person name="Crous P."/>
            <person name="Grigoriev I."/>
        </authorList>
    </citation>
    <scope>NUCLEOTIDE SEQUENCE</scope>
    <source>
        <strain evidence="2">CBS 133067</strain>
    </source>
</reference>
<evidence type="ECO:0000313" key="2">
    <source>
        <dbReference type="EMBL" id="KAF2097886.1"/>
    </source>
</evidence>
<proteinExistence type="predicted"/>
<dbReference type="OrthoDB" id="3928985at2759"/>
<feature type="compositionally biased region" description="Low complexity" evidence="1">
    <location>
        <begin position="169"/>
        <end position="183"/>
    </location>
</feature>
<dbReference type="EMBL" id="ML978127">
    <property type="protein sequence ID" value="KAF2097886.1"/>
    <property type="molecule type" value="Genomic_DNA"/>
</dbReference>
<feature type="compositionally biased region" description="Polar residues" evidence="1">
    <location>
        <begin position="184"/>
        <end position="195"/>
    </location>
</feature>
<feature type="compositionally biased region" description="Basic and acidic residues" evidence="1">
    <location>
        <begin position="726"/>
        <end position="737"/>
    </location>
</feature>
<evidence type="ECO:0000313" key="3">
    <source>
        <dbReference type="Proteomes" id="UP000799772"/>
    </source>
</evidence>